<feature type="domain" description="NADPH-dependent FMN reductase-like" evidence="6">
    <location>
        <begin position="1"/>
        <end position="149"/>
    </location>
</feature>
<gene>
    <name evidence="7" type="ORF">DK846_00305</name>
</gene>
<organism evidence="7 8">
    <name type="scientific">Methanospirillum lacunae</name>
    <dbReference type="NCBI Taxonomy" id="668570"/>
    <lineage>
        <taxon>Archaea</taxon>
        <taxon>Methanobacteriati</taxon>
        <taxon>Methanobacteriota</taxon>
        <taxon>Stenosarchaea group</taxon>
        <taxon>Methanomicrobia</taxon>
        <taxon>Methanomicrobiales</taxon>
        <taxon>Methanospirillaceae</taxon>
        <taxon>Methanospirillum</taxon>
    </lineage>
</organism>
<dbReference type="OrthoDB" id="9059at2157"/>
<evidence type="ECO:0000256" key="2">
    <source>
        <dbReference type="ARBA" id="ARBA00001966"/>
    </source>
</evidence>
<dbReference type="RefSeq" id="WP_109966928.1">
    <property type="nucleotide sequence ID" value="NZ_CP176093.1"/>
</dbReference>
<keyword evidence="8" id="KW-1185">Reference proteome</keyword>
<evidence type="ECO:0000256" key="1">
    <source>
        <dbReference type="ARBA" id="ARBA00001917"/>
    </source>
</evidence>
<evidence type="ECO:0000313" key="8">
    <source>
        <dbReference type="Proteomes" id="UP000245657"/>
    </source>
</evidence>
<comment type="caution">
    <text evidence="7">The sequence shown here is derived from an EMBL/GenBank/DDBJ whole genome shotgun (WGS) entry which is preliminary data.</text>
</comment>
<sequence>MKIIGIASSPRKGANSQTLVEHILSGAEKAGAKTELVRLCDLNIEPCIGCNDCKKSNGCVQKDDFAGLVSKLETADAVVFGSPVYWGRLNAQAYPVIDRLYSLLKSDFSTDFPKGKKFVVALTCGGMGAEAVNPVNEYAKHIFSFLGFADAGFVWQNHCFAPDDITKFTETIQKAESLGKSLAQ</sequence>
<evidence type="ECO:0000256" key="3">
    <source>
        <dbReference type="ARBA" id="ARBA00022630"/>
    </source>
</evidence>
<proteinExistence type="inferred from homology"/>
<dbReference type="PANTHER" id="PTHR43278:SF2">
    <property type="entry name" value="IRON-SULFUR FLAVOPROTEIN"/>
    <property type="match status" value="1"/>
</dbReference>
<dbReference type="InterPro" id="IPR005025">
    <property type="entry name" value="FMN_Rdtase-like_dom"/>
</dbReference>
<dbReference type="InterPro" id="IPR051796">
    <property type="entry name" value="ISF_SsuE-like"/>
</dbReference>
<evidence type="ECO:0000313" key="7">
    <source>
        <dbReference type="EMBL" id="PWR74728.1"/>
    </source>
</evidence>
<dbReference type="EMBL" id="QGMY01000001">
    <property type="protein sequence ID" value="PWR74728.1"/>
    <property type="molecule type" value="Genomic_DNA"/>
</dbReference>
<dbReference type="AlphaFoldDB" id="A0A2V2NE80"/>
<dbReference type="PANTHER" id="PTHR43278">
    <property type="entry name" value="NAD(P)H-DEPENDENT FMN-CONTAINING OXIDOREDUCTASE YWQN-RELATED"/>
    <property type="match status" value="1"/>
</dbReference>
<dbReference type="Pfam" id="PF03358">
    <property type="entry name" value="FMN_red"/>
    <property type="match status" value="1"/>
</dbReference>
<name>A0A2V2NE80_9EURY</name>
<dbReference type="InterPro" id="IPR029039">
    <property type="entry name" value="Flavoprotein-like_sf"/>
</dbReference>
<dbReference type="GO" id="GO:0016491">
    <property type="term" value="F:oxidoreductase activity"/>
    <property type="evidence" value="ECO:0007669"/>
    <property type="project" value="InterPro"/>
</dbReference>
<dbReference type="GeneID" id="97548842"/>
<dbReference type="Proteomes" id="UP000245657">
    <property type="component" value="Unassembled WGS sequence"/>
</dbReference>
<evidence type="ECO:0000256" key="5">
    <source>
        <dbReference type="ARBA" id="ARBA00038292"/>
    </source>
</evidence>
<evidence type="ECO:0000256" key="4">
    <source>
        <dbReference type="ARBA" id="ARBA00022643"/>
    </source>
</evidence>
<keyword evidence="3" id="KW-0285">Flavoprotein</keyword>
<comment type="cofactor">
    <cofactor evidence="1">
        <name>FMN</name>
        <dbReference type="ChEBI" id="CHEBI:58210"/>
    </cofactor>
</comment>
<evidence type="ECO:0000259" key="6">
    <source>
        <dbReference type="Pfam" id="PF03358"/>
    </source>
</evidence>
<accession>A0A2V2NE80</accession>
<keyword evidence="4" id="KW-0288">FMN</keyword>
<comment type="similarity">
    <text evidence="5">Belongs to the SsuE family. Isf subfamily.</text>
</comment>
<protein>
    <submittedName>
        <fullName evidence="7">Flavodoxin family protein</fullName>
    </submittedName>
</protein>
<dbReference type="SUPFAM" id="SSF52218">
    <property type="entry name" value="Flavoproteins"/>
    <property type="match status" value="1"/>
</dbReference>
<dbReference type="Gene3D" id="3.40.50.360">
    <property type="match status" value="1"/>
</dbReference>
<reference evidence="7 8" key="1">
    <citation type="submission" date="2018-05" db="EMBL/GenBank/DDBJ databases">
        <title>Draft genome of Methanospirillum lacunae Ki8-1.</title>
        <authorList>
            <person name="Dueholm M.S."/>
            <person name="Nielsen P.H."/>
            <person name="Bakmann L.F."/>
            <person name="Otzen D.E."/>
        </authorList>
    </citation>
    <scope>NUCLEOTIDE SEQUENCE [LARGE SCALE GENOMIC DNA]</scope>
    <source>
        <strain evidence="7 8">Ki8-1</strain>
    </source>
</reference>
<comment type="cofactor">
    <cofactor evidence="2">
        <name>[4Fe-4S] cluster</name>
        <dbReference type="ChEBI" id="CHEBI:49883"/>
    </cofactor>
</comment>